<dbReference type="AlphaFoldDB" id="A0AAN9AEI1"/>
<evidence type="ECO:0000313" key="4">
    <source>
        <dbReference type="Proteomes" id="UP001381693"/>
    </source>
</evidence>
<evidence type="ECO:0000256" key="2">
    <source>
        <dbReference type="SAM" id="Phobius"/>
    </source>
</evidence>
<dbReference type="InterPro" id="IPR013783">
    <property type="entry name" value="Ig-like_fold"/>
</dbReference>
<feature type="transmembrane region" description="Helical" evidence="2">
    <location>
        <begin position="145"/>
        <end position="162"/>
    </location>
</feature>
<evidence type="ECO:0000256" key="1">
    <source>
        <dbReference type="SAM" id="MobiDB-lite"/>
    </source>
</evidence>
<accession>A0AAN9AEI1</accession>
<evidence type="ECO:0000313" key="3">
    <source>
        <dbReference type="EMBL" id="KAK7081592.1"/>
    </source>
</evidence>
<keyword evidence="2" id="KW-0472">Membrane</keyword>
<dbReference type="SUPFAM" id="SSF48726">
    <property type="entry name" value="Immunoglobulin"/>
    <property type="match status" value="1"/>
</dbReference>
<protein>
    <recommendedName>
        <fullName evidence="5">Ig-like domain-containing protein</fullName>
    </recommendedName>
</protein>
<dbReference type="EMBL" id="JAXCGZ010004648">
    <property type="protein sequence ID" value="KAK7081592.1"/>
    <property type="molecule type" value="Genomic_DNA"/>
</dbReference>
<feature type="region of interest" description="Disordered" evidence="1">
    <location>
        <begin position="45"/>
        <end position="65"/>
    </location>
</feature>
<dbReference type="Gene3D" id="2.60.40.10">
    <property type="entry name" value="Immunoglobulins"/>
    <property type="match status" value="1"/>
</dbReference>
<gene>
    <name evidence="3" type="ORF">SK128_024352</name>
</gene>
<evidence type="ECO:0008006" key="5">
    <source>
        <dbReference type="Google" id="ProtNLM"/>
    </source>
</evidence>
<keyword evidence="2" id="KW-0812">Transmembrane</keyword>
<feature type="region of interest" description="Disordered" evidence="1">
    <location>
        <begin position="104"/>
        <end position="123"/>
    </location>
</feature>
<proteinExistence type="predicted"/>
<organism evidence="3 4">
    <name type="scientific">Halocaridina rubra</name>
    <name type="common">Hawaiian red shrimp</name>
    <dbReference type="NCBI Taxonomy" id="373956"/>
    <lineage>
        <taxon>Eukaryota</taxon>
        <taxon>Metazoa</taxon>
        <taxon>Ecdysozoa</taxon>
        <taxon>Arthropoda</taxon>
        <taxon>Crustacea</taxon>
        <taxon>Multicrustacea</taxon>
        <taxon>Malacostraca</taxon>
        <taxon>Eumalacostraca</taxon>
        <taxon>Eucarida</taxon>
        <taxon>Decapoda</taxon>
        <taxon>Pleocyemata</taxon>
        <taxon>Caridea</taxon>
        <taxon>Atyoidea</taxon>
        <taxon>Atyidae</taxon>
        <taxon>Halocaridina</taxon>
    </lineage>
</organism>
<comment type="caution">
    <text evidence="3">The sequence shown here is derived from an EMBL/GenBank/DDBJ whole genome shotgun (WGS) entry which is preliminary data.</text>
</comment>
<name>A0AAN9AEI1_HALRR</name>
<dbReference type="InterPro" id="IPR036179">
    <property type="entry name" value="Ig-like_dom_sf"/>
</dbReference>
<keyword evidence="4" id="KW-1185">Reference proteome</keyword>
<reference evidence="3 4" key="1">
    <citation type="submission" date="2023-11" db="EMBL/GenBank/DDBJ databases">
        <title>Halocaridina rubra genome assembly.</title>
        <authorList>
            <person name="Smith C."/>
        </authorList>
    </citation>
    <scope>NUCLEOTIDE SEQUENCE [LARGE SCALE GENOMIC DNA]</scope>
    <source>
        <strain evidence="3">EP-1</strain>
        <tissue evidence="3">Whole</tissue>
    </source>
</reference>
<dbReference type="Proteomes" id="UP001381693">
    <property type="component" value="Unassembled WGS sequence"/>
</dbReference>
<sequence length="163" mass="18146">MTLKMRKLVMSDFGRYTCVITNSQGEASYTTLLKEVLATPAPITSSRTTSITTGERARDTFSRGMNPPTQNSIVYNVYDDETKNLSAPLIINMKPEIHAGKKAEDAHSVPSREQPYHHNRKSKNIARINIMDTARDLNSATKSSLALYGLIPVFILLWSLSIS</sequence>
<keyword evidence="2" id="KW-1133">Transmembrane helix</keyword>